<evidence type="ECO:0000313" key="10">
    <source>
        <dbReference type="EMBL" id="QCT72382.1"/>
    </source>
</evidence>
<dbReference type="CDD" id="cd00009">
    <property type="entry name" value="AAA"/>
    <property type="match status" value="1"/>
</dbReference>
<organism evidence="10 11">
    <name type="scientific">Eubacterium maltosivorans</name>
    <dbReference type="NCBI Taxonomy" id="2041044"/>
    <lineage>
        <taxon>Bacteria</taxon>
        <taxon>Bacillati</taxon>
        <taxon>Bacillota</taxon>
        <taxon>Clostridia</taxon>
        <taxon>Eubacteriales</taxon>
        <taxon>Eubacteriaceae</taxon>
        <taxon>Eubacterium</taxon>
    </lineage>
</organism>
<dbReference type="Proteomes" id="UP000218387">
    <property type="component" value="Chromosome"/>
</dbReference>
<dbReference type="InterPro" id="IPR035965">
    <property type="entry name" value="PAS-like_dom_sf"/>
</dbReference>
<dbReference type="InterPro" id="IPR025943">
    <property type="entry name" value="Sigma_54_int_dom_ATP-bd_2"/>
</dbReference>
<gene>
    <name evidence="10" type="ORF">CPZ25_013925</name>
</gene>
<dbReference type="GO" id="GO:0005524">
    <property type="term" value="F:ATP binding"/>
    <property type="evidence" value="ECO:0007669"/>
    <property type="project" value="UniProtKB-KW"/>
</dbReference>
<dbReference type="GO" id="GO:0006355">
    <property type="term" value="P:regulation of DNA-templated transcription"/>
    <property type="evidence" value="ECO:0007669"/>
    <property type="project" value="InterPro"/>
</dbReference>
<feature type="domain" description="Sigma-54 factor interaction" evidence="8">
    <location>
        <begin position="153"/>
        <end position="381"/>
    </location>
</feature>
<dbReference type="Gene3D" id="3.40.50.300">
    <property type="entry name" value="P-loop containing nucleotide triphosphate hydrolases"/>
    <property type="match status" value="1"/>
</dbReference>
<keyword evidence="4" id="KW-0805">Transcription regulation</keyword>
<dbReference type="GO" id="GO:0003677">
    <property type="term" value="F:DNA binding"/>
    <property type="evidence" value="ECO:0007669"/>
    <property type="project" value="UniProtKB-KW"/>
</dbReference>
<dbReference type="Gene3D" id="1.10.10.60">
    <property type="entry name" value="Homeodomain-like"/>
    <property type="match status" value="1"/>
</dbReference>
<dbReference type="PROSITE" id="PS00676">
    <property type="entry name" value="SIGMA54_INTERACT_2"/>
    <property type="match status" value="1"/>
</dbReference>
<dbReference type="InterPro" id="IPR000014">
    <property type="entry name" value="PAS"/>
</dbReference>
<dbReference type="InterPro" id="IPR030828">
    <property type="entry name" value="HTH_TyrR"/>
</dbReference>
<evidence type="ECO:0000256" key="1">
    <source>
        <dbReference type="ARBA" id="ARBA00022741"/>
    </source>
</evidence>
<evidence type="ECO:0000256" key="2">
    <source>
        <dbReference type="ARBA" id="ARBA00022797"/>
    </source>
</evidence>
<dbReference type="PROSITE" id="PS50112">
    <property type="entry name" value="PAS"/>
    <property type="match status" value="1"/>
</dbReference>
<reference evidence="10 11" key="1">
    <citation type="submission" date="2018-05" db="EMBL/GenBank/DDBJ databases">
        <title>Genome comparison of Eubacterium sp.</title>
        <authorList>
            <person name="Feng Y."/>
            <person name="Sanchez-Andrea I."/>
            <person name="Stams A.J.M."/>
            <person name="De Vos W.M."/>
        </authorList>
    </citation>
    <scope>NUCLEOTIDE SEQUENCE [LARGE SCALE GENOMIC DNA]</scope>
    <source>
        <strain evidence="10 11">YI</strain>
    </source>
</reference>
<dbReference type="PANTHER" id="PTHR32071:SF57">
    <property type="entry name" value="C4-DICARBOXYLATE TRANSPORT TRANSCRIPTIONAL REGULATORY PROTEIN DCTD"/>
    <property type="match status" value="1"/>
</dbReference>
<dbReference type="SUPFAM" id="SSF55785">
    <property type="entry name" value="PYP-like sensor domain (PAS domain)"/>
    <property type="match status" value="1"/>
</dbReference>
<evidence type="ECO:0000256" key="3">
    <source>
        <dbReference type="ARBA" id="ARBA00022840"/>
    </source>
</evidence>
<dbReference type="Pfam" id="PF00989">
    <property type="entry name" value="PAS"/>
    <property type="match status" value="1"/>
</dbReference>
<dbReference type="AlphaFoldDB" id="A0A4P9CCA7"/>
<dbReference type="CDD" id="cd00130">
    <property type="entry name" value="PAS"/>
    <property type="match status" value="1"/>
</dbReference>
<keyword evidence="2" id="KW-0058">Aromatic hydrocarbons catabolism</keyword>
<dbReference type="FunFam" id="3.40.50.300:FF:000006">
    <property type="entry name" value="DNA-binding transcriptional regulator NtrC"/>
    <property type="match status" value="1"/>
</dbReference>
<dbReference type="InterPro" id="IPR027417">
    <property type="entry name" value="P-loop_NTPase"/>
</dbReference>
<sequence>MDKKYKPSKEYLAYLDSLPKSFFVTVLENSYNEHIVYDADGKILYVNPACIRHYGLKPEEMINRNNADVYQGYWTPPGLDVFYVKKDTAFLRQYFIPSDSVFYTIGVPVLNEEQDIEMIIGTVQEEPVKEWDVDYNKKSRTSKSHFKSEEIPLISVSYQYWKIVSELKEVSESTIPIMLLGESGTGKTYMAKYIHENSHKEGLFMALNCAAIPEALLESELFGYAGGAFTGASKAGKVGLIEMANEGTLFLDEIGDMPLSIQAKLLDVIENKRYLPVGSTKMKYVNTRIITATNKDIDQLVAEGEFREDLYWRICTFKAIIPPLRERVKDILPLATFFLKNFNLSYNKSKRFSKEIISFFQEYPWPGNIRQLKNLIERLVVTGRGNEISMKSLPDYLLEETKRFPDYQKSGVGFNKRVDAFKKELVQKAYEQYPTIRKLAQALEVSPTTAQRLVEKYCKEVSERSSEM</sequence>
<evidence type="ECO:0000259" key="8">
    <source>
        <dbReference type="PROSITE" id="PS50045"/>
    </source>
</evidence>
<keyword evidence="3" id="KW-0067">ATP-binding</keyword>
<evidence type="ECO:0000256" key="5">
    <source>
        <dbReference type="ARBA" id="ARBA00023125"/>
    </source>
</evidence>
<evidence type="ECO:0000259" key="9">
    <source>
        <dbReference type="PROSITE" id="PS50112"/>
    </source>
</evidence>
<keyword evidence="5" id="KW-0238">DNA-binding</keyword>
<keyword evidence="1" id="KW-0547">Nucleotide-binding</keyword>
<dbReference type="Gene3D" id="3.30.450.20">
    <property type="entry name" value="PAS domain"/>
    <property type="match status" value="1"/>
</dbReference>
<dbReference type="NCBIfam" id="TIGR00229">
    <property type="entry name" value="sensory_box"/>
    <property type="match status" value="1"/>
</dbReference>
<dbReference type="InterPro" id="IPR025662">
    <property type="entry name" value="Sigma_54_int_dom_ATP-bd_1"/>
</dbReference>
<dbReference type="InterPro" id="IPR025944">
    <property type="entry name" value="Sigma_54_int_dom_CS"/>
</dbReference>
<dbReference type="Pfam" id="PF18024">
    <property type="entry name" value="HTH_50"/>
    <property type="match status" value="1"/>
</dbReference>
<dbReference type="PROSITE" id="PS50045">
    <property type="entry name" value="SIGMA54_INTERACT_4"/>
    <property type="match status" value="1"/>
</dbReference>
<dbReference type="SUPFAM" id="SSF52540">
    <property type="entry name" value="P-loop containing nucleoside triphosphate hydrolases"/>
    <property type="match status" value="1"/>
</dbReference>
<dbReference type="KEGG" id="emt:CPZ25_013925"/>
<accession>A0A4P9CCA7</accession>
<dbReference type="InterPro" id="IPR013767">
    <property type="entry name" value="PAS_fold"/>
</dbReference>
<evidence type="ECO:0000256" key="7">
    <source>
        <dbReference type="ARBA" id="ARBA00029500"/>
    </source>
</evidence>
<dbReference type="InterPro" id="IPR002078">
    <property type="entry name" value="Sigma_54_int"/>
</dbReference>
<dbReference type="RefSeq" id="WP_058693074.1">
    <property type="nucleotide sequence ID" value="NZ_CP029487.1"/>
</dbReference>
<dbReference type="SMART" id="SM00091">
    <property type="entry name" value="PAS"/>
    <property type="match status" value="1"/>
</dbReference>
<dbReference type="PANTHER" id="PTHR32071">
    <property type="entry name" value="TRANSCRIPTIONAL REGULATORY PROTEIN"/>
    <property type="match status" value="1"/>
</dbReference>
<dbReference type="InterPro" id="IPR003593">
    <property type="entry name" value="AAA+_ATPase"/>
</dbReference>
<dbReference type="EMBL" id="CP029487">
    <property type="protein sequence ID" value="QCT72382.1"/>
    <property type="molecule type" value="Genomic_DNA"/>
</dbReference>
<dbReference type="Pfam" id="PF25601">
    <property type="entry name" value="AAA_lid_14"/>
    <property type="match status" value="1"/>
</dbReference>
<proteinExistence type="predicted"/>
<feature type="domain" description="PAS" evidence="9">
    <location>
        <begin position="19"/>
        <end position="65"/>
    </location>
</feature>
<dbReference type="Gene3D" id="1.10.8.60">
    <property type="match status" value="1"/>
</dbReference>
<evidence type="ECO:0000256" key="6">
    <source>
        <dbReference type="ARBA" id="ARBA00023163"/>
    </source>
</evidence>
<protein>
    <recommendedName>
        <fullName evidence="7">HTH-type transcriptional regulatory protein TyrR</fullName>
    </recommendedName>
</protein>
<evidence type="ECO:0000313" key="11">
    <source>
        <dbReference type="Proteomes" id="UP000218387"/>
    </source>
</evidence>
<dbReference type="PROSITE" id="PS00675">
    <property type="entry name" value="SIGMA54_INTERACT_1"/>
    <property type="match status" value="1"/>
</dbReference>
<dbReference type="PROSITE" id="PS00688">
    <property type="entry name" value="SIGMA54_INTERACT_3"/>
    <property type="match status" value="1"/>
</dbReference>
<keyword evidence="6" id="KW-0804">Transcription</keyword>
<dbReference type="SMART" id="SM00382">
    <property type="entry name" value="AAA"/>
    <property type="match status" value="1"/>
</dbReference>
<dbReference type="InterPro" id="IPR058031">
    <property type="entry name" value="AAA_lid_NorR"/>
</dbReference>
<keyword evidence="11" id="KW-1185">Reference proteome</keyword>
<evidence type="ECO:0000256" key="4">
    <source>
        <dbReference type="ARBA" id="ARBA00023015"/>
    </source>
</evidence>
<dbReference type="Pfam" id="PF00158">
    <property type="entry name" value="Sigma54_activat"/>
    <property type="match status" value="1"/>
</dbReference>
<name>A0A4P9CCA7_EUBML</name>